<dbReference type="InterPro" id="IPR011184">
    <property type="entry name" value="DNA_mismatch_repair_Msh2"/>
</dbReference>
<dbReference type="InterPro" id="IPR007861">
    <property type="entry name" value="DNA_mismatch_repair_MutS_clamp"/>
</dbReference>
<proteinExistence type="inferred from homology"/>
<keyword evidence="8" id="KW-0539">Nucleus</keyword>
<dbReference type="PROSITE" id="PS00486">
    <property type="entry name" value="DNA_MISMATCH_REPAIR_2"/>
    <property type="match status" value="1"/>
</dbReference>
<dbReference type="GO" id="GO:0006312">
    <property type="term" value="P:mitotic recombination"/>
    <property type="evidence" value="ECO:0007669"/>
    <property type="project" value="TreeGrafter"/>
</dbReference>
<evidence type="ECO:0000313" key="14">
    <source>
        <dbReference type="EMBL" id="KAG0263283.1"/>
    </source>
</evidence>
<name>A0A9P6QCK9_9FUNG</name>
<dbReference type="InterPro" id="IPR036678">
    <property type="entry name" value="MutS_con_dom_sf"/>
</dbReference>
<evidence type="ECO:0000256" key="7">
    <source>
        <dbReference type="ARBA" id="ARBA00023204"/>
    </source>
</evidence>
<gene>
    <name evidence="14" type="primary">MSH2</name>
    <name evidence="14" type="ORF">BG011_009012</name>
</gene>
<dbReference type="FunFam" id="1.10.1420.10:FF:000017">
    <property type="entry name" value="DNA mismatch repair protein Msh2"/>
    <property type="match status" value="1"/>
</dbReference>
<evidence type="ECO:0000256" key="12">
    <source>
        <dbReference type="SAM" id="MobiDB-lite"/>
    </source>
</evidence>
<protein>
    <submittedName>
        <fullName evidence="14">MutS-like protein</fullName>
    </submittedName>
</protein>
<evidence type="ECO:0000259" key="13">
    <source>
        <dbReference type="PROSITE" id="PS00486"/>
    </source>
</evidence>
<dbReference type="AlphaFoldDB" id="A0A9P6QCK9"/>
<evidence type="ECO:0000256" key="6">
    <source>
        <dbReference type="ARBA" id="ARBA00023125"/>
    </source>
</evidence>
<evidence type="ECO:0000256" key="9">
    <source>
        <dbReference type="ARBA" id="ARBA00064337"/>
    </source>
</evidence>
<dbReference type="Pfam" id="PF01624">
    <property type="entry name" value="MutS_I"/>
    <property type="match status" value="1"/>
</dbReference>
<dbReference type="Gene3D" id="3.30.420.110">
    <property type="entry name" value="MutS, connector domain"/>
    <property type="match status" value="1"/>
</dbReference>
<dbReference type="InterPro" id="IPR007696">
    <property type="entry name" value="DNA_mismatch_repair_MutS_core"/>
</dbReference>
<dbReference type="CDD" id="cd03285">
    <property type="entry name" value="ABC_MSH2_euk"/>
    <property type="match status" value="1"/>
</dbReference>
<keyword evidence="11" id="KW-0175">Coiled coil</keyword>
<dbReference type="InterPro" id="IPR027417">
    <property type="entry name" value="P-loop_NTPase"/>
</dbReference>
<dbReference type="GO" id="GO:0032301">
    <property type="term" value="C:MutSalpha complex"/>
    <property type="evidence" value="ECO:0007669"/>
    <property type="project" value="TreeGrafter"/>
</dbReference>
<dbReference type="PANTHER" id="PTHR11361:SF35">
    <property type="entry name" value="DNA MISMATCH REPAIR PROTEIN MSH2"/>
    <property type="match status" value="1"/>
</dbReference>
<dbReference type="SMART" id="SM00534">
    <property type="entry name" value="MUTSac"/>
    <property type="match status" value="1"/>
</dbReference>
<dbReference type="InterPro" id="IPR016151">
    <property type="entry name" value="DNA_mismatch_repair_MutS_N"/>
</dbReference>
<dbReference type="Pfam" id="PF05188">
    <property type="entry name" value="MutS_II"/>
    <property type="match status" value="1"/>
</dbReference>
<dbReference type="Pfam" id="PF05190">
    <property type="entry name" value="MutS_IV"/>
    <property type="match status" value="1"/>
</dbReference>
<dbReference type="FunFam" id="1.10.1420.10:FF:000015">
    <property type="entry name" value="DNA mismatch repair protein Msh2"/>
    <property type="match status" value="1"/>
</dbReference>
<feature type="coiled-coil region" evidence="11">
    <location>
        <begin position="442"/>
        <end position="500"/>
    </location>
</feature>
<evidence type="ECO:0000313" key="15">
    <source>
        <dbReference type="Proteomes" id="UP000726737"/>
    </source>
</evidence>
<evidence type="ECO:0000256" key="2">
    <source>
        <dbReference type="ARBA" id="ARBA00006271"/>
    </source>
</evidence>
<evidence type="ECO:0000256" key="8">
    <source>
        <dbReference type="ARBA" id="ARBA00023242"/>
    </source>
</evidence>
<organism evidence="14 15">
    <name type="scientific">Mortierella polycephala</name>
    <dbReference type="NCBI Taxonomy" id="41804"/>
    <lineage>
        <taxon>Eukaryota</taxon>
        <taxon>Fungi</taxon>
        <taxon>Fungi incertae sedis</taxon>
        <taxon>Mucoromycota</taxon>
        <taxon>Mortierellomycotina</taxon>
        <taxon>Mortierellomycetes</taxon>
        <taxon>Mortierellales</taxon>
        <taxon>Mortierellaceae</taxon>
        <taxon>Mortierella</taxon>
    </lineage>
</organism>
<keyword evidence="5" id="KW-0067">ATP-binding</keyword>
<dbReference type="InterPro" id="IPR000432">
    <property type="entry name" value="DNA_mismatch_repair_MutS_C"/>
</dbReference>
<evidence type="ECO:0000256" key="5">
    <source>
        <dbReference type="ARBA" id="ARBA00022840"/>
    </source>
</evidence>
<dbReference type="OrthoDB" id="295033at2759"/>
<dbReference type="InterPro" id="IPR007860">
    <property type="entry name" value="DNA_mmatch_repair_MutS_con_dom"/>
</dbReference>
<feature type="domain" description="DNA mismatch repair proteins mutS family" evidence="13">
    <location>
        <begin position="743"/>
        <end position="759"/>
    </location>
</feature>
<dbReference type="InterPro" id="IPR036187">
    <property type="entry name" value="DNA_mismatch_repair_MutS_sf"/>
</dbReference>
<dbReference type="GO" id="GO:0005524">
    <property type="term" value="F:ATP binding"/>
    <property type="evidence" value="ECO:0007669"/>
    <property type="project" value="UniProtKB-KW"/>
</dbReference>
<dbReference type="PANTHER" id="PTHR11361">
    <property type="entry name" value="DNA MISMATCH REPAIR PROTEIN MUTS FAMILY MEMBER"/>
    <property type="match status" value="1"/>
</dbReference>
<dbReference type="InterPro" id="IPR032642">
    <property type="entry name" value="Msh2_ATP-bd"/>
</dbReference>
<comment type="function">
    <text evidence="10">Component of the post-replicative DNA mismatch repair system (MMR).</text>
</comment>
<dbReference type="SUPFAM" id="SSF52540">
    <property type="entry name" value="P-loop containing nucleoside triphosphate hydrolases"/>
    <property type="match status" value="1"/>
</dbReference>
<keyword evidence="4 10" id="KW-0227">DNA damage</keyword>
<dbReference type="Gene3D" id="3.40.1170.10">
    <property type="entry name" value="DNA repair protein MutS, domain I"/>
    <property type="match status" value="1"/>
</dbReference>
<keyword evidence="7 10" id="KW-0234">DNA repair</keyword>
<dbReference type="Pfam" id="PF00488">
    <property type="entry name" value="MutS_V"/>
    <property type="match status" value="1"/>
</dbReference>
<dbReference type="SUPFAM" id="SSF48334">
    <property type="entry name" value="DNA repair protein MutS, domain III"/>
    <property type="match status" value="1"/>
</dbReference>
<reference evidence="14" key="1">
    <citation type="journal article" date="2020" name="Fungal Divers.">
        <title>Resolving the Mortierellaceae phylogeny through synthesis of multi-gene phylogenetics and phylogenomics.</title>
        <authorList>
            <person name="Vandepol N."/>
            <person name="Liber J."/>
            <person name="Desiro A."/>
            <person name="Na H."/>
            <person name="Kennedy M."/>
            <person name="Barry K."/>
            <person name="Grigoriev I.V."/>
            <person name="Miller A.N."/>
            <person name="O'Donnell K."/>
            <person name="Stajich J.E."/>
            <person name="Bonito G."/>
        </authorList>
    </citation>
    <scope>NUCLEOTIDE SEQUENCE</scope>
    <source>
        <strain evidence="14">KOD948</strain>
    </source>
</reference>
<keyword evidence="3 10" id="KW-0547">Nucleotide-binding</keyword>
<dbReference type="Gene3D" id="1.10.1420.10">
    <property type="match status" value="2"/>
</dbReference>
<dbReference type="InterPro" id="IPR007695">
    <property type="entry name" value="DNA_mismatch_repair_MutS-lik_N"/>
</dbReference>
<comment type="caution">
    <text evidence="14">The sequence shown here is derived from an EMBL/GenBank/DDBJ whole genome shotgun (WGS) entry which is preliminary data.</text>
</comment>
<evidence type="ECO:0000256" key="1">
    <source>
        <dbReference type="ARBA" id="ARBA00004123"/>
    </source>
</evidence>
<dbReference type="Proteomes" id="UP000726737">
    <property type="component" value="Unassembled WGS sequence"/>
</dbReference>
<dbReference type="Gene3D" id="3.40.50.300">
    <property type="entry name" value="P-loop containing nucleotide triphosphate hydrolases"/>
    <property type="match status" value="1"/>
</dbReference>
<comment type="subcellular location">
    <subcellularLocation>
        <location evidence="1">Nucleus</location>
    </subcellularLocation>
</comment>
<dbReference type="FunFam" id="3.30.420.110:FF:000002">
    <property type="entry name" value="DNA mismatch repair protein"/>
    <property type="match status" value="1"/>
</dbReference>
<sequence>MTEASLKDRPEFDLDNQGEQKYCSFLKSLPDHQENCIRLFERSSGDFYSVHGEDAYFIAQHVYKTTSVIKYLGGDVATGVPSCTLSKTNCETFLRDALLNRQMRVEIWAAEPRKNNAWNIIKRASPGNLQDMEDLLFTHSDMTTSPIVMAVKVQAGGDHRTVGVCFADATVRELGISEFIDNDLYSNFESLVIQLGVKECLIQADEGQKDYDLTKLRSILQHCDIVITERKKSDFAIKDVEQDFNRLLEEEISIAALPEFELKNAMAASACVIKYLALLSDETNFGQYTLRNHDLSQYMKLDASAVRALNLMPGPQDGANKSMSLYGLLNKCKTSQGGRMLGQWLKQPLMDTDAIEKRQTMVEAFTLDSELRQTLQENHLKMMPDMHRLAKRFQRGVASLQDVVRAYQVVIRLPGLVSALAACETGSAEHKQMLDAQFTTHLQEYTTNLQKLQELVETTIDLDAVDRHEYMIKAEFDQGLKVLRSKMEAVKTAMEKEHERVADELNMEVDKKLKMEDHQVYGWSFRLSRNDSSCLRNKSSYIELTTQKNGVLFTTTKMRSASQSFGEASQEYERTQSSLAKEVIGIVSTYCPVLEKLNTLVAQLDVLVSFAHVSVHASYVRPHMTAMGTGDVVLKESRHPCLEAQDDVAFIPNDVSLVRGKTEFLIITGPNMGGKSTYIRQIGVIALMAQTGCFVPCAEATLCVFDCILARVGAGDSQMKGVSTFMAEMLETASILKSATVNSLIIIDELGRGTSTYDGFGLAWAISEHIATKVKSFCLFATHFHELTSLGDTAPFVGNLHVTAHVDSNDDVEGVPSVGGGSRSSSNNSSNSNESNGRREITLLYKVVDGVCDQSFGIHVAELAQFPNSVVQLAKRKAIELEDFSSAHHQQPIATAVDAATKSEETTNRNKRIKKEEIEAGTALIEEMIQAITKGYDATASQQILDHASMLQNIEQVRDQYIDRIKANTWLRDQLDPIYWQ</sequence>
<dbReference type="GO" id="GO:0006298">
    <property type="term" value="P:mismatch repair"/>
    <property type="evidence" value="ECO:0007669"/>
    <property type="project" value="InterPro"/>
</dbReference>
<dbReference type="GO" id="GO:0030983">
    <property type="term" value="F:mismatched DNA binding"/>
    <property type="evidence" value="ECO:0007669"/>
    <property type="project" value="InterPro"/>
</dbReference>
<feature type="region of interest" description="Disordered" evidence="12">
    <location>
        <begin position="809"/>
        <end position="836"/>
    </location>
</feature>
<accession>A0A9P6QCK9</accession>
<keyword evidence="15" id="KW-1185">Reference proteome</keyword>
<evidence type="ECO:0000256" key="11">
    <source>
        <dbReference type="SAM" id="Coils"/>
    </source>
</evidence>
<evidence type="ECO:0000256" key="4">
    <source>
        <dbReference type="ARBA" id="ARBA00022763"/>
    </source>
</evidence>
<dbReference type="SMART" id="SM00533">
    <property type="entry name" value="MUTSd"/>
    <property type="match status" value="1"/>
</dbReference>
<dbReference type="InterPro" id="IPR045076">
    <property type="entry name" value="MutS"/>
</dbReference>
<dbReference type="PIRSF" id="PIRSF005813">
    <property type="entry name" value="MSH2"/>
    <property type="match status" value="1"/>
</dbReference>
<evidence type="ECO:0000256" key="3">
    <source>
        <dbReference type="ARBA" id="ARBA00022741"/>
    </source>
</evidence>
<dbReference type="NCBIfam" id="NF003810">
    <property type="entry name" value="PRK05399.1"/>
    <property type="match status" value="1"/>
</dbReference>
<dbReference type="EMBL" id="JAAAJA010000078">
    <property type="protein sequence ID" value="KAG0263283.1"/>
    <property type="molecule type" value="Genomic_DNA"/>
</dbReference>
<keyword evidence="6 10" id="KW-0238">DNA-binding</keyword>
<dbReference type="Pfam" id="PF05192">
    <property type="entry name" value="MutS_III"/>
    <property type="match status" value="1"/>
</dbReference>
<comment type="similarity">
    <text evidence="2 10">Belongs to the DNA mismatch repair MutS family.</text>
</comment>
<dbReference type="FunFam" id="3.40.1170.10:FF:000003">
    <property type="entry name" value="DNA mismatch repair protein"/>
    <property type="match status" value="1"/>
</dbReference>
<dbReference type="GO" id="GO:0140664">
    <property type="term" value="F:ATP-dependent DNA damage sensor activity"/>
    <property type="evidence" value="ECO:0007669"/>
    <property type="project" value="InterPro"/>
</dbReference>
<comment type="subunit">
    <text evidence="9">Heterodimer of msh2 and msh6.</text>
</comment>
<feature type="compositionally biased region" description="Low complexity" evidence="12">
    <location>
        <begin position="823"/>
        <end position="835"/>
    </location>
</feature>
<evidence type="ECO:0000256" key="10">
    <source>
        <dbReference type="RuleBase" id="RU003756"/>
    </source>
</evidence>